<gene>
    <name evidence="2" type="ORF">QGN29_13680</name>
</gene>
<keyword evidence="3" id="KW-1185">Reference proteome</keyword>
<evidence type="ECO:0000313" key="3">
    <source>
        <dbReference type="Proteomes" id="UP001268683"/>
    </source>
</evidence>
<proteinExistence type="predicted"/>
<protein>
    <submittedName>
        <fullName evidence="2">Uncharacterized protein</fullName>
    </submittedName>
</protein>
<evidence type="ECO:0000313" key="2">
    <source>
        <dbReference type="EMBL" id="WND02597.1"/>
    </source>
</evidence>
<dbReference type="KEGG" id="tmk:QGN29_13680"/>
<name>A0AA52EC13_9PROT</name>
<dbReference type="Proteomes" id="UP001268683">
    <property type="component" value="Chromosome"/>
</dbReference>
<dbReference type="RefSeq" id="WP_310798432.1">
    <property type="nucleotide sequence ID" value="NZ_CP123872.1"/>
</dbReference>
<dbReference type="EMBL" id="CP123872">
    <property type="protein sequence ID" value="WND02597.1"/>
    <property type="molecule type" value="Genomic_DNA"/>
</dbReference>
<dbReference type="AlphaFoldDB" id="A0AA52EC13"/>
<evidence type="ECO:0000256" key="1">
    <source>
        <dbReference type="SAM" id="MobiDB-lite"/>
    </source>
</evidence>
<reference evidence="2" key="1">
    <citation type="submission" date="2023-04" db="EMBL/GenBank/DDBJ databases">
        <title>Complete genome sequence of Temperatibacter marinus.</title>
        <authorList>
            <person name="Rong J.-C."/>
            <person name="Yi M.-L."/>
            <person name="Zhao Q."/>
        </authorList>
    </citation>
    <scope>NUCLEOTIDE SEQUENCE</scope>
    <source>
        <strain evidence="2">NBRC 110045</strain>
    </source>
</reference>
<organism evidence="2 3">
    <name type="scientific">Temperatibacter marinus</name>
    <dbReference type="NCBI Taxonomy" id="1456591"/>
    <lineage>
        <taxon>Bacteria</taxon>
        <taxon>Pseudomonadati</taxon>
        <taxon>Pseudomonadota</taxon>
        <taxon>Alphaproteobacteria</taxon>
        <taxon>Kordiimonadales</taxon>
        <taxon>Temperatibacteraceae</taxon>
        <taxon>Temperatibacter</taxon>
    </lineage>
</organism>
<feature type="region of interest" description="Disordered" evidence="1">
    <location>
        <begin position="1"/>
        <end position="26"/>
    </location>
</feature>
<feature type="compositionally biased region" description="Polar residues" evidence="1">
    <location>
        <begin position="1"/>
        <end position="11"/>
    </location>
</feature>
<accession>A0AA52EC13</accession>
<sequence>MEFPTSKTDPSPHTAVDDQQAGMTEDQASRRRLLALGAAGLPMMLTMKAGASSNIISQLDCLFSIPANFTMLVRNNGKVWMGDSITVNWQGQMITNSIIRDIKDQSDIILGRNSAPSNFRPTIADCPSVPNTSKGKGDDEPVIDRKDRCERFKIYETSGGPINITNILDENGNWSIPNNANGLYLHLMKAYADEFGNDGGLPGISCIHSALLFHGQL</sequence>